<evidence type="ECO:0000256" key="1">
    <source>
        <dbReference type="SAM" id="MobiDB-lite"/>
    </source>
</evidence>
<gene>
    <name evidence="2" type="ORF">DPMN_074112</name>
</gene>
<reference evidence="2" key="2">
    <citation type="submission" date="2020-11" db="EMBL/GenBank/DDBJ databases">
        <authorList>
            <person name="McCartney M.A."/>
            <person name="Auch B."/>
            <person name="Kono T."/>
            <person name="Mallez S."/>
            <person name="Becker A."/>
            <person name="Gohl D.M."/>
            <person name="Silverstein K.A.T."/>
            <person name="Koren S."/>
            <person name="Bechman K.B."/>
            <person name="Herman A."/>
            <person name="Abrahante J.E."/>
            <person name="Garbe J."/>
        </authorList>
    </citation>
    <scope>NUCLEOTIDE SEQUENCE</scope>
    <source>
        <strain evidence="2">Duluth1</strain>
        <tissue evidence="2">Whole animal</tissue>
    </source>
</reference>
<feature type="compositionally biased region" description="Acidic residues" evidence="1">
    <location>
        <begin position="49"/>
        <end position="67"/>
    </location>
</feature>
<evidence type="ECO:0000313" key="3">
    <source>
        <dbReference type="Proteomes" id="UP000828390"/>
    </source>
</evidence>
<dbReference type="AlphaFoldDB" id="A0A9D3YI06"/>
<reference evidence="2" key="1">
    <citation type="journal article" date="2019" name="bioRxiv">
        <title>The Genome of the Zebra Mussel, Dreissena polymorpha: A Resource for Invasive Species Research.</title>
        <authorList>
            <person name="McCartney M.A."/>
            <person name="Auch B."/>
            <person name="Kono T."/>
            <person name="Mallez S."/>
            <person name="Zhang Y."/>
            <person name="Obille A."/>
            <person name="Becker A."/>
            <person name="Abrahante J.E."/>
            <person name="Garbe J."/>
            <person name="Badalamenti J.P."/>
            <person name="Herman A."/>
            <person name="Mangelson H."/>
            <person name="Liachko I."/>
            <person name="Sullivan S."/>
            <person name="Sone E.D."/>
            <person name="Koren S."/>
            <person name="Silverstein K.A.T."/>
            <person name="Beckman K.B."/>
            <person name="Gohl D.M."/>
        </authorList>
    </citation>
    <scope>NUCLEOTIDE SEQUENCE</scope>
    <source>
        <strain evidence="2">Duluth1</strain>
        <tissue evidence="2">Whole animal</tissue>
    </source>
</reference>
<accession>A0A9D3YI06</accession>
<dbReference type="Proteomes" id="UP000828390">
    <property type="component" value="Unassembled WGS sequence"/>
</dbReference>
<proteinExistence type="predicted"/>
<keyword evidence="3" id="KW-1185">Reference proteome</keyword>
<comment type="caution">
    <text evidence="2">The sequence shown here is derived from an EMBL/GenBank/DDBJ whole genome shotgun (WGS) entry which is preliminary data.</text>
</comment>
<dbReference type="EMBL" id="JAIWYP010000015">
    <property type="protein sequence ID" value="KAH3699158.1"/>
    <property type="molecule type" value="Genomic_DNA"/>
</dbReference>
<name>A0A9D3YI06_DREPO</name>
<feature type="region of interest" description="Disordered" evidence="1">
    <location>
        <begin position="49"/>
        <end position="76"/>
    </location>
</feature>
<organism evidence="2 3">
    <name type="scientific">Dreissena polymorpha</name>
    <name type="common">Zebra mussel</name>
    <name type="synonym">Mytilus polymorpha</name>
    <dbReference type="NCBI Taxonomy" id="45954"/>
    <lineage>
        <taxon>Eukaryota</taxon>
        <taxon>Metazoa</taxon>
        <taxon>Spiralia</taxon>
        <taxon>Lophotrochozoa</taxon>
        <taxon>Mollusca</taxon>
        <taxon>Bivalvia</taxon>
        <taxon>Autobranchia</taxon>
        <taxon>Heteroconchia</taxon>
        <taxon>Euheterodonta</taxon>
        <taxon>Imparidentia</taxon>
        <taxon>Neoheterodontei</taxon>
        <taxon>Myida</taxon>
        <taxon>Dreissenoidea</taxon>
        <taxon>Dreissenidae</taxon>
        <taxon>Dreissena</taxon>
    </lineage>
</organism>
<sequence length="112" mass="13090">MFDDNENDNMIDIIDIMYKNIIPDYKSENKVSHIEHANELEAVEIEVENEAVGSEDEEMNENNDPSEDEKLRDQNNPEIYVMKVLKSALQKTKQNKKKDRVYNAKHAFFVGN</sequence>
<protein>
    <submittedName>
        <fullName evidence="2">Uncharacterized protein</fullName>
    </submittedName>
</protein>
<evidence type="ECO:0000313" key="2">
    <source>
        <dbReference type="EMBL" id="KAH3699158.1"/>
    </source>
</evidence>